<dbReference type="PROSITE" id="PS50178">
    <property type="entry name" value="ZF_FYVE"/>
    <property type="match status" value="1"/>
</dbReference>
<keyword evidence="1" id="KW-0479">Metal-binding</keyword>
<organism evidence="7 8">
    <name type="scientific">Tetraparma gracilis</name>
    <dbReference type="NCBI Taxonomy" id="2962635"/>
    <lineage>
        <taxon>Eukaryota</taxon>
        <taxon>Sar</taxon>
        <taxon>Stramenopiles</taxon>
        <taxon>Ochrophyta</taxon>
        <taxon>Bolidophyceae</taxon>
        <taxon>Parmales</taxon>
        <taxon>Triparmaceae</taxon>
        <taxon>Tetraparma</taxon>
    </lineage>
</organism>
<dbReference type="SMART" id="SM00064">
    <property type="entry name" value="FYVE"/>
    <property type="match status" value="1"/>
</dbReference>
<dbReference type="EMBL" id="BRYB01000947">
    <property type="protein sequence ID" value="GMI40630.1"/>
    <property type="molecule type" value="Genomic_DNA"/>
</dbReference>
<keyword evidence="2 4" id="KW-0863">Zinc-finger</keyword>
<gene>
    <name evidence="7" type="ORF">TeGR_g8258</name>
</gene>
<dbReference type="InterPro" id="IPR017455">
    <property type="entry name" value="Znf_FYVE-rel"/>
</dbReference>
<dbReference type="InterPro" id="IPR000306">
    <property type="entry name" value="Znf_FYVE"/>
</dbReference>
<feature type="domain" description="FYVE-type" evidence="6">
    <location>
        <begin position="117"/>
        <end position="183"/>
    </location>
</feature>
<dbReference type="SUPFAM" id="SSF57903">
    <property type="entry name" value="FYVE/PHD zinc finger"/>
    <property type="match status" value="1"/>
</dbReference>
<accession>A0ABQ6N4W6</accession>
<dbReference type="Pfam" id="PF01363">
    <property type="entry name" value="FYVE"/>
    <property type="match status" value="1"/>
</dbReference>
<dbReference type="SUPFAM" id="SSF48403">
    <property type="entry name" value="Ankyrin repeat"/>
    <property type="match status" value="1"/>
</dbReference>
<dbReference type="PANTHER" id="PTHR23164">
    <property type="entry name" value="EARLY ENDOSOME ANTIGEN 1"/>
    <property type="match status" value="1"/>
</dbReference>
<dbReference type="Proteomes" id="UP001165060">
    <property type="component" value="Unassembled WGS sequence"/>
</dbReference>
<dbReference type="InterPro" id="IPR013083">
    <property type="entry name" value="Znf_RING/FYVE/PHD"/>
</dbReference>
<evidence type="ECO:0000256" key="2">
    <source>
        <dbReference type="ARBA" id="ARBA00022771"/>
    </source>
</evidence>
<dbReference type="Gene3D" id="1.25.40.20">
    <property type="entry name" value="Ankyrin repeat-containing domain"/>
    <property type="match status" value="1"/>
</dbReference>
<dbReference type="InterPro" id="IPR036770">
    <property type="entry name" value="Ankyrin_rpt-contain_sf"/>
</dbReference>
<reference evidence="7 8" key="1">
    <citation type="journal article" date="2023" name="Commun. Biol.">
        <title>Genome analysis of Parmales, the sister group of diatoms, reveals the evolutionary specialization of diatoms from phago-mixotrophs to photoautotrophs.</title>
        <authorList>
            <person name="Ban H."/>
            <person name="Sato S."/>
            <person name="Yoshikawa S."/>
            <person name="Yamada K."/>
            <person name="Nakamura Y."/>
            <person name="Ichinomiya M."/>
            <person name="Sato N."/>
            <person name="Blanc-Mathieu R."/>
            <person name="Endo H."/>
            <person name="Kuwata A."/>
            <person name="Ogata H."/>
        </authorList>
    </citation>
    <scope>NUCLEOTIDE SEQUENCE [LARGE SCALE GENOMIC DNA]</scope>
</reference>
<keyword evidence="8" id="KW-1185">Reference proteome</keyword>
<protein>
    <recommendedName>
        <fullName evidence="6">FYVE-type domain-containing protein</fullName>
    </recommendedName>
</protein>
<evidence type="ECO:0000313" key="7">
    <source>
        <dbReference type="EMBL" id="GMI40630.1"/>
    </source>
</evidence>
<evidence type="ECO:0000259" key="6">
    <source>
        <dbReference type="PROSITE" id="PS50178"/>
    </source>
</evidence>
<dbReference type="PANTHER" id="PTHR23164:SF30">
    <property type="entry name" value="EARLY ENDOSOME ANTIGEN 1"/>
    <property type="match status" value="1"/>
</dbReference>
<dbReference type="Pfam" id="PF12796">
    <property type="entry name" value="Ank_2"/>
    <property type="match status" value="1"/>
</dbReference>
<name>A0ABQ6N4W6_9STRA</name>
<comment type="caution">
    <text evidence="7">The sequence shown here is derived from an EMBL/GenBank/DDBJ whole genome shotgun (WGS) entry which is preliminary data.</text>
</comment>
<evidence type="ECO:0000313" key="8">
    <source>
        <dbReference type="Proteomes" id="UP001165060"/>
    </source>
</evidence>
<evidence type="ECO:0000256" key="4">
    <source>
        <dbReference type="PROSITE-ProRule" id="PRU00091"/>
    </source>
</evidence>
<feature type="region of interest" description="Disordered" evidence="5">
    <location>
        <begin position="1"/>
        <end position="21"/>
    </location>
</feature>
<evidence type="ECO:0000256" key="5">
    <source>
        <dbReference type="SAM" id="MobiDB-lite"/>
    </source>
</evidence>
<evidence type="ECO:0000256" key="1">
    <source>
        <dbReference type="ARBA" id="ARBA00022723"/>
    </source>
</evidence>
<evidence type="ECO:0000256" key="3">
    <source>
        <dbReference type="ARBA" id="ARBA00022833"/>
    </source>
</evidence>
<dbReference type="Gene3D" id="3.30.40.10">
    <property type="entry name" value="Zinc/RING finger domain, C3HC4 (zinc finger)"/>
    <property type="match status" value="1"/>
</dbReference>
<dbReference type="InterPro" id="IPR002110">
    <property type="entry name" value="Ankyrin_rpt"/>
</dbReference>
<keyword evidence="3" id="KW-0862">Zinc</keyword>
<proteinExistence type="predicted"/>
<sequence>MSKSRSNTEDVVTSTSTTTPREHIRNFARSTSIVFFGDKAGAGGQKMTVEDVLSNFHVRQYCPWEIVPEGGSRFRAYIQSDHTPAAERMMLGLFTSREHAQSACAQQSPVVWLDEKLDENRRCKLCQAGFALLRRVHHCRNCGACVCAECSSVSWPSRMVPPTYVHVGEKRVRVCDACHFFFERFRKSLLEGNIDEVVATYSTGNCNLVCPFALYEGNHFPLHAAAQGGSLDVVKFLVEVELVPLYFVRGGETVPYTTSSGMAVLALAAREKAMDIVRYLVTERRVQMDQVQDVKDLQDMCSWLLREV</sequence>
<dbReference type="InterPro" id="IPR011011">
    <property type="entry name" value="Znf_FYVE_PHD"/>
</dbReference>